<dbReference type="Pfam" id="PF15427">
    <property type="entry name" value="S100PBPR"/>
    <property type="match status" value="1"/>
</dbReference>
<dbReference type="GO" id="GO:0048306">
    <property type="term" value="F:calcium-dependent protein binding"/>
    <property type="evidence" value="ECO:0007669"/>
    <property type="project" value="InterPro"/>
</dbReference>
<dbReference type="GO" id="GO:0005634">
    <property type="term" value="C:nucleus"/>
    <property type="evidence" value="ECO:0007669"/>
    <property type="project" value="UniProtKB-SubCell"/>
</dbReference>
<proteinExistence type="predicted"/>
<dbReference type="InterPro" id="IPR026097">
    <property type="entry name" value="S100PBP"/>
</dbReference>
<evidence type="ECO:0000256" key="4">
    <source>
        <dbReference type="SAM" id="MobiDB-lite"/>
    </source>
</evidence>
<protein>
    <recommendedName>
        <fullName evidence="2">S100P-binding protein</fullName>
    </recommendedName>
</protein>
<evidence type="ECO:0000313" key="6">
    <source>
        <dbReference type="Proteomes" id="UP000316079"/>
    </source>
</evidence>
<sequence length="120" mass="13875">MTEQNGVMNELQSLMNTVATVKPGENGQPWQHPSDLTRRDSSLEPRVMNELQSLMNTVATVKPGENGQPWQHPSDLTRRNYKLSRVTVPLISLDEWQEQNHLKFRRFARVPEIHHRSPVP</sequence>
<evidence type="ECO:0000256" key="2">
    <source>
        <dbReference type="ARBA" id="ARBA00020595"/>
    </source>
</evidence>
<dbReference type="EMBL" id="SRMA01027045">
    <property type="protein sequence ID" value="TRY60588.1"/>
    <property type="molecule type" value="Genomic_DNA"/>
</dbReference>
<evidence type="ECO:0000256" key="1">
    <source>
        <dbReference type="ARBA" id="ARBA00004123"/>
    </source>
</evidence>
<dbReference type="Proteomes" id="UP000316079">
    <property type="component" value="Unassembled WGS sequence"/>
</dbReference>
<dbReference type="PANTHER" id="PTHR14455:SF0">
    <property type="entry name" value="S100P-BINDING PROTEIN"/>
    <property type="match status" value="1"/>
</dbReference>
<dbReference type="PANTHER" id="PTHR14455">
    <property type="entry name" value="ASKOPOS"/>
    <property type="match status" value="1"/>
</dbReference>
<reference evidence="5 6" key="1">
    <citation type="journal article" date="2019" name="Sci. Data">
        <title>Hybrid genome assembly and annotation of Danionella translucida.</title>
        <authorList>
            <person name="Kadobianskyi M."/>
            <person name="Schulze L."/>
            <person name="Schuelke M."/>
            <person name="Judkewitz B."/>
        </authorList>
    </citation>
    <scope>NUCLEOTIDE SEQUENCE [LARGE SCALE GENOMIC DNA]</scope>
    <source>
        <strain evidence="5 6">Bolton</strain>
    </source>
</reference>
<feature type="region of interest" description="Disordered" evidence="4">
    <location>
        <begin position="21"/>
        <end position="43"/>
    </location>
</feature>
<keyword evidence="3" id="KW-0539">Nucleus</keyword>
<organism evidence="5 6">
    <name type="scientific">Danionella cerebrum</name>
    <dbReference type="NCBI Taxonomy" id="2873325"/>
    <lineage>
        <taxon>Eukaryota</taxon>
        <taxon>Metazoa</taxon>
        <taxon>Chordata</taxon>
        <taxon>Craniata</taxon>
        <taxon>Vertebrata</taxon>
        <taxon>Euteleostomi</taxon>
        <taxon>Actinopterygii</taxon>
        <taxon>Neopterygii</taxon>
        <taxon>Teleostei</taxon>
        <taxon>Ostariophysi</taxon>
        <taxon>Cypriniformes</taxon>
        <taxon>Danionidae</taxon>
        <taxon>Danioninae</taxon>
        <taxon>Danionella</taxon>
    </lineage>
</organism>
<name>A0A553N594_9TELE</name>
<evidence type="ECO:0000256" key="3">
    <source>
        <dbReference type="ARBA" id="ARBA00023242"/>
    </source>
</evidence>
<comment type="caution">
    <text evidence="5">The sequence shown here is derived from an EMBL/GenBank/DDBJ whole genome shotgun (WGS) entry which is preliminary data.</text>
</comment>
<dbReference type="AlphaFoldDB" id="A0A553N594"/>
<accession>A0A553N594</accession>
<dbReference type="OrthoDB" id="8945510at2759"/>
<keyword evidence="6" id="KW-1185">Reference proteome</keyword>
<comment type="subcellular location">
    <subcellularLocation>
        <location evidence="1">Nucleus</location>
    </subcellularLocation>
</comment>
<gene>
    <name evidence="5" type="ORF">DNTS_026994</name>
</gene>
<evidence type="ECO:0000313" key="5">
    <source>
        <dbReference type="EMBL" id="TRY60588.1"/>
    </source>
</evidence>
<dbReference type="STRING" id="623744.A0A553N594"/>